<name>A0A7E4VJS7_PANRE</name>
<evidence type="ECO:0000313" key="1">
    <source>
        <dbReference type="Proteomes" id="UP000492821"/>
    </source>
</evidence>
<evidence type="ECO:0000313" key="2">
    <source>
        <dbReference type="WBParaSite" id="Pan_g21731.t1"/>
    </source>
</evidence>
<sequence length="211" mass="23329">MRALRWTCCVLASVLIGGVAIFWIHRILSTSSCREPFPNFASTLLSPAGKAVHLISPLPYLTMSLVQLRPTNCSSCCQSLAGGSIQIAVFGKTSLCDINLEFTEVDNITVVTTSAYQNHAGLLNKFSFDFPNNWVKDYWTNYGDWVKIMVPTITPETGIVEVPVLAENETLCSADTSRDGNVYSLYFNTELDDLECPMKLLVLGVFPETEE</sequence>
<organism evidence="1 2">
    <name type="scientific">Panagrellus redivivus</name>
    <name type="common">Microworm</name>
    <dbReference type="NCBI Taxonomy" id="6233"/>
    <lineage>
        <taxon>Eukaryota</taxon>
        <taxon>Metazoa</taxon>
        <taxon>Ecdysozoa</taxon>
        <taxon>Nematoda</taxon>
        <taxon>Chromadorea</taxon>
        <taxon>Rhabditida</taxon>
        <taxon>Tylenchina</taxon>
        <taxon>Panagrolaimomorpha</taxon>
        <taxon>Panagrolaimoidea</taxon>
        <taxon>Panagrolaimidae</taxon>
        <taxon>Panagrellus</taxon>
    </lineage>
</organism>
<keyword evidence="1" id="KW-1185">Reference proteome</keyword>
<reference evidence="1" key="1">
    <citation type="journal article" date="2013" name="Genetics">
        <title>The draft genome and transcriptome of Panagrellus redivivus are shaped by the harsh demands of a free-living lifestyle.</title>
        <authorList>
            <person name="Srinivasan J."/>
            <person name="Dillman A.R."/>
            <person name="Macchietto M.G."/>
            <person name="Heikkinen L."/>
            <person name="Lakso M."/>
            <person name="Fracchia K.M."/>
            <person name="Antoshechkin I."/>
            <person name="Mortazavi A."/>
            <person name="Wong G."/>
            <person name="Sternberg P.W."/>
        </authorList>
    </citation>
    <scope>NUCLEOTIDE SEQUENCE [LARGE SCALE GENOMIC DNA]</scope>
    <source>
        <strain evidence="1">MT8872</strain>
    </source>
</reference>
<protein>
    <submittedName>
        <fullName evidence="2">DUF4792 domain-containing protein</fullName>
    </submittedName>
</protein>
<reference evidence="2" key="2">
    <citation type="submission" date="2020-10" db="UniProtKB">
        <authorList>
            <consortium name="WormBaseParasite"/>
        </authorList>
    </citation>
    <scope>IDENTIFICATION</scope>
</reference>
<dbReference type="Proteomes" id="UP000492821">
    <property type="component" value="Unassembled WGS sequence"/>
</dbReference>
<dbReference type="WBParaSite" id="Pan_g21731.t1">
    <property type="protein sequence ID" value="Pan_g21731.t1"/>
    <property type="gene ID" value="Pan_g21731"/>
</dbReference>
<dbReference type="AlphaFoldDB" id="A0A7E4VJS7"/>
<accession>A0A7E4VJS7</accession>
<proteinExistence type="predicted"/>